<reference evidence="7 8" key="1">
    <citation type="submission" date="2017-03" db="EMBL/GenBank/DDBJ databases">
        <title>Genome of the blue death feigning beetle - Asbolus verrucosus.</title>
        <authorList>
            <person name="Rider S.D."/>
        </authorList>
    </citation>
    <scope>NUCLEOTIDE SEQUENCE [LARGE SCALE GENOMIC DNA]</scope>
    <source>
        <strain evidence="7">Butters</strain>
        <tissue evidence="7">Head and leg muscle</tissue>
    </source>
</reference>
<dbReference type="InterPro" id="IPR013057">
    <property type="entry name" value="AA_transpt_TM"/>
</dbReference>
<comment type="subcellular location">
    <subcellularLocation>
        <location evidence="1">Membrane</location>
        <topology evidence="1">Multi-pass membrane protein</topology>
    </subcellularLocation>
</comment>
<evidence type="ECO:0000256" key="5">
    <source>
        <dbReference type="SAM" id="Phobius"/>
    </source>
</evidence>
<dbReference type="PANTHER" id="PTHR22950:SF349">
    <property type="entry name" value="AMINO ACID TRANSPORTER TRANSMEMBRANE DOMAIN-CONTAINING PROTEIN"/>
    <property type="match status" value="1"/>
</dbReference>
<evidence type="ECO:0000256" key="1">
    <source>
        <dbReference type="ARBA" id="ARBA00004141"/>
    </source>
</evidence>
<dbReference type="GO" id="GO:0005774">
    <property type="term" value="C:vacuolar membrane"/>
    <property type="evidence" value="ECO:0007669"/>
    <property type="project" value="TreeGrafter"/>
</dbReference>
<feature type="transmembrane region" description="Helical" evidence="5">
    <location>
        <begin position="165"/>
        <end position="191"/>
    </location>
</feature>
<feature type="transmembrane region" description="Helical" evidence="5">
    <location>
        <begin position="314"/>
        <end position="338"/>
    </location>
</feature>
<keyword evidence="8" id="KW-1185">Reference proteome</keyword>
<comment type="caution">
    <text evidence="7">The sequence shown here is derived from an EMBL/GenBank/DDBJ whole genome shotgun (WGS) entry which is preliminary data.</text>
</comment>
<organism evidence="7 8">
    <name type="scientific">Asbolus verrucosus</name>
    <name type="common">Desert ironclad beetle</name>
    <dbReference type="NCBI Taxonomy" id="1661398"/>
    <lineage>
        <taxon>Eukaryota</taxon>
        <taxon>Metazoa</taxon>
        <taxon>Ecdysozoa</taxon>
        <taxon>Arthropoda</taxon>
        <taxon>Hexapoda</taxon>
        <taxon>Insecta</taxon>
        <taxon>Pterygota</taxon>
        <taxon>Neoptera</taxon>
        <taxon>Endopterygota</taxon>
        <taxon>Coleoptera</taxon>
        <taxon>Polyphaga</taxon>
        <taxon>Cucujiformia</taxon>
        <taxon>Tenebrionidae</taxon>
        <taxon>Pimeliinae</taxon>
        <taxon>Asbolus</taxon>
    </lineage>
</organism>
<sequence>MTTLMHLVKGFIGTGIFAMGEGLKFSGHVFGLILITLVAAINLNCQHILIETAAKIAEEEEEDVKPSYAETVEYTMELSSINWFKDHSRKFGFTTTAFIMTAELDGLAPDGERYYISDCKNLYRFFCIAIFSYEGIPLVKWTLIDLLTITMILPLKNEMKNPEKFAAPFGVMNVAMVIVTLLYGLVGFLAYWKFGDEVESSVFLNLPEGEILPELTKGLICVGIMLTFTLHMYIPFEVTYPLFYRKYGPFKYKMLMKYVYRSIPVLITCNTLANVVPFLGLFISLLGATTGAMLGIIIPPILQMIAFKGELKLFVIIKDIIIIIIGIIALVVGTVLSIKDIIEEFRKQKY</sequence>
<evidence type="ECO:0000313" key="7">
    <source>
        <dbReference type="EMBL" id="RZC32633.1"/>
    </source>
</evidence>
<gene>
    <name evidence="7" type="ORF">BDFB_001835</name>
</gene>
<dbReference type="Proteomes" id="UP000292052">
    <property type="component" value="Unassembled WGS sequence"/>
</dbReference>
<feature type="transmembrane region" description="Helical" evidence="5">
    <location>
        <begin position="211"/>
        <end position="234"/>
    </location>
</feature>
<evidence type="ECO:0000256" key="2">
    <source>
        <dbReference type="ARBA" id="ARBA00022692"/>
    </source>
</evidence>
<evidence type="ECO:0000256" key="3">
    <source>
        <dbReference type="ARBA" id="ARBA00022989"/>
    </source>
</evidence>
<dbReference type="GO" id="GO:0015179">
    <property type="term" value="F:L-amino acid transmembrane transporter activity"/>
    <property type="evidence" value="ECO:0007669"/>
    <property type="project" value="TreeGrafter"/>
</dbReference>
<keyword evidence="4 5" id="KW-0472">Membrane</keyword>
<feature type="transmembrane region" description="Helical" evidence="5">
    <location>
        <begin position="279"/>
        <end position="302"/>
    </location>
</feature>
<evidence type="ECO:0000259" key="6">
    <source>
        <dbReference type="Pfam" id="PF01490"/>
    </source>
</evidence>
<dbReference type="STRING" id="1661398.A0A482VIW7"/>
<dbReference type="AlphaFoldDB" id="A0A482VIW7"/>
<name>A0A482VIW7_ASBVE</name>
<evidence type="ECO:0000313" key="8">
    <source>
        <dbReference type="Proteomes" id="UP000292052"/>
    </source>
</evidence>
<feature type="transmembrane region" description="Helical" evidence="5">
    <location>
        <begin position="25"/>
        <end position="45"/>
    </location>
</feature>
<feature type="non-terminal residue" evidence="7">
    <location>
        <position position="350"/>
    </location>
</feature>
<keyword evidence="2 5" id="KW-0812">Transmembrane</keyword>
<evidence type="ECO:0000256" key="4">
    <source>
        <dbReference type="ARBA" id="ARBA00023136"/>
    </source>
</evidence>
<feature type="domain" description="Amino acid transporter transmembrane" evidence="6">
    <location>
        <begin position="149"/>
        <end position="338"/>
    </location>
</feature>
<dbReference type="OrthoDB" id="1684102at2759"/>
<feature type="domain" description="Amino acid transporter transmembrane" evidence="6">
    <location>
        <begin position="2"/>
        <end position="76"/>
    </location>
</feature>
<accession>A0A482VIW7</accession>
<dbReference type="Pfam" id="PF01490">
    <property type="entry name" value="Aa_trans"/>
    <property type="match status" value="2"/>
</dbReference>
<dbReference type="PANTHER" id="PTHR22950">
    <property type="entry name" value="AMINO ACID TRANSPORTER"/>
    <property type="match status" value="1"/>
</dbReference>
<proteinExistence type="predicted"/>
<protein>
    <submittedName>
        <fullName evidence="7">Aa trans domain containing protein</fullName>
    </submittedName>
</protein>
<dbReference type="EMBL" id="QDEB01095789">
    <property type="protein sequence ID" value="RZC32633.1"/>
    <property type="molecule type" value="Genomic_DNA"/>
</dbReference>
<keyword evidence="3 5" id="KW-1133">Transmembrane helix</keyword>